<evidence type="ECO:0000313" key="5">
    <source>
        <dbReference type="Proteomes" id="UP000011750"/>
    </source>
</evidence>
<evidence type="ECO:0000256" key="2">
    <source>
        <dbReference type="ARBA" id="ARBA00022840"/>
    </source>
</evidence>
<proteinExistence type="predicted"/>
<dbReference type="GO" id="GO:0005524">
    <property type="term" value="F:ATP binding"/>
    <property type="evidence" value="ECO:0007669"/>
    <property type="project" value="UniProtKB-KW"/>
</dbReference>
<sequence length="364" mass="39960">MLLGATKSTHIVSEAKTQTFKRRGRGRTHALPESREPAKETTEAGAEDVSESPQKDPGNDLEQKSETEPIEGKEVMSEDMKPNVCNNNISGVDAGSHSPHGSNGLGAGRTAPQENLAVSDEHTYSMDPPSEPVIDISTNLGEKQEAENEIDDPDAGEYGYASQFDEGTSQALGHALPEQSKPSIRNSSTAEPVQEPDTDRTLQENSSHIQNVGDGNSRMDSMVSVYNTFLGEDACLPDWIQVTDKDKDTENNQDNEEDPDARSNAVILWRRCELLTTRPSQERAKQLRLILEPTLASKLSGDYRTGKRINMKKVIPYIASHYSVGYGPSPPKRPARQLPRYMITTQRIGSSTCKLAISSAPDYF</sequence>
<dbReference type="Proteomes" id="UP000011750">
    <property type="component" value="Chromosome A06"/>
</dbReference>
<dbReference type="eggNOG" id="KOG1808">
    <property type="taxonomic scope" value="Eukaryota"/>
</dbReference>
<feature type="compositionally biased region" description="Polar residues" evidence="3">
    <location>
        <begin position="203"/>
        <end position="214"/>
    </location>
</feature>
<feature type="compositionally biased region" description="Basic and acidic residues" evidence="3">
    <location>
        <begin position="53"/>
        <end position="81"/>
    </location>
</feature>
<dbReference type="InParanoid" id="M4D111"/>
<feature type="compositionally biased region" description="Polar residues" evidence="3">
    <location>
        <begin position="1"/>
        <end position="18"/>
    </location>
</feature>
<dbReference type="PANTHER" id="PTHR48103:SF2">
    <property type="entry name" value="MIDASIN"/>
    <property type="match status" value="1"/>
</dbReference>
<feature type="compositionally biased region" description="Basic residues" evidence="3">
    <location>
        <begin position="19"/>
        <end position="28"/>
    </location>
</feature>
<reference evidence="4 5" key="1">
    <citation type="journal article" date="2011" name="Nat. Genet.">
        <title>The genome of the mesopolyploid crop species Brassica rapa.</title>
        <authorList>
            <consortium name="Brassica rapa Genome Sequencing Project Consortium"/>
            <person name="Wang X."/>
            <person name="Wang H."/>
            <person name="Wang J."/>
            <person name="Sun R."/>
            <person name="Wu J."/>
            <person name="Liu S."/>
            <person name="Bai Y."/>
            <person name="Mun J.H."/>
            <person name="Bancroft I."/>
            <person name="Cheng F."/>
            <person name="Huang S."/>
            <person name="Li X."/>
            <person name="Hua W."/>
            <person name="Wang J."/>
            <person name="Wang X."/>
            <person name="Freeling M."/>
            <person name="Pires J.C."/>
            <person name="Paterson A.H."/>
            <person name="Chalhoub B."/>
            <person name="Wang B."/>
            <person name="Hayward A."/>
            <person name="Sharpe A.G."/>
            <person name="Park B.S."/>
            <person name="Weisshaar B."/>
            <person name="Liu B."/>
            <person name="Li B."/>
            <person name="Liu B."/>
            <person name="Tong C."/>
            <person name="Song C."/>
            <person name="Duran C."/>
            <person name="Peng C."/>
            <person name="Geng C."/>
            <person name="Koh C."/>
            <person name="Lin C."/>
            <person name="Edwards D."/>
            <person name="Mu D."/>
            <person name="Shen D."/>
            <person name="Soumpourou E."/>
            <person name="Li F."/>
            <person name="Fraser F."/>
            <person name="Conant G."/>
            <person name="Lassalle G."/>
            <person name="King G.J."/>
            <person name="Bonnema G."/>
            <person name="Tang H."/>
            <person name="Wang H."/>
            <person name="Belcram H."/>
            <person name="Zhou H."/>
            <person name="Hirakawa H."/>
            <person name="Abe H."/>
            <person name="Guo H."/>
            <person name="Wang H."/>
            <person name="Jin H."/>
            <person name="Parkin I.A."/>
            <person name="Batley J."/>
            <person name="Kim J.S."/>
            <person name="Just J."/>
            <person name="Li J."/>
            <person name="Xu J."/>
            <person name="Deng J."/>
            <person name="Kim J.A."/>
            <person name="Li J."/>
            <person name="Yu J."/>
            <person name="Meng J."/>
            <person name="Wang J."/>
            <person name="Min J."/>
            <person name="Poulain J."/>
            <person name="Wang J."/>
            <person name="Hatakeyama K."/>
            <person name="Wu K."/>
            <person name="Wang L."/>
            <person name="Fang L."/>
            <person name="Trick M."/>
            <person name="Links M.G."/>
            <person name="Zhao M."/>
            <person name="Jin M."/>
            <person name="Ramchiary N."/>
            <person name="Drou N."/>
            <person name="Berkman P.J."/>
            <person name="Cai Q."/>
            <person name="Huang Q."/>
            <person name="Li R."/>
            <person name="Tabata S."/>
            <person name="Cheng S."/>
            <person name="Zhang S."/>
            <person name="Zhang S."/>
            <person name="Huang S."/>
            <person name="Sato S."/>
            <person name="Sun S."/>
            <person name="Kwon S.J."/>
            <person name="Choi S.R."/>
            <person name="Lee T.H."/>
            <person name="Fan W."/>
            <person name="Zhao X."/>
            <person name="Tan X."/>
            <person name="Xu X."/>
            <person name="Wang Y."/>
            <person name="Qiu Y."/>
            <person name="Yin Y."/>
            <person name="Li Y."/>
            <person name="Du Y."/>
            <person name="Liao Y."/>
            <person name="Lim Y."/>
            <person name="Narusaka Y."/>
            <person name="Wang Y."/>
            <person name="Wang Z."/>
            <person name="Li Z."/>
            <person name="Wang Z."/>
            <person name="Xiong Z."/>
            <person name="Zhang Z."/>
        </authorList>
    </citation>
    <scope>NUCLEOTIDE SEQUENCE [LARGE SCALE GENOMIC DNA]</scope>
    <source>
        <strain evidence="4 5">cv. Chiifu-401-42</strain>
    </source>
</reference>
<keyword evidence="5" id="KW-1185">Reference proteome</keyword>
<dbReference type="STRING" id="51351.M4D111"/>
<accession>M4D111</accession>
<dbReference type="HOGENOM" id="CLU_761532_0_0_1"/>
<name>M4D111_BRACM</name>
<organism evidence="4 5">
    <name type="scientific">Brassica campestris</name>
    <name type="common">Field mustard</name>
    <dbReference type="NCBI Taxonomy" id="3711"/>
    <lineage>
        <taxon>Eukaryota</taxon>
        <taxon>Viridiplantae</taxon>
        <taxon>Streptophyta</taxon>
        <taxon>Embryophyta</taxon>
        <taxon>Tracheophyta</taxon>
        <taxon>Spermatophyta</taxon>
        <taxon>Magnoliopsida</taxon>
        <taxon>eudicotyledons</taxon>
        <taxon>Gunneridae</taxon>
        <taxon>Pentapetalae</taxon>
        <taxon>rosids</taxon>
        <taxon>malvids</taxon>
        <taxon>Brassicales</taxon>
        <taxon>Brassicaceae</taxon>
        <taxon>Brassiceae</taxon>
        <taxon>Brassica</taxon>
    </lineage>
</organism>
<feature type="compositionally biased region" description="Basic and acidic residues" evidence="3">
    <location>
        <begin position="30"/>
        <end position="42"/>
    </location>
</feature>
<reference evidence="4" key="3">
    <citation type="submission" date="2023-03" db="UniProtKB">
        <authorList>
            <consortium name="EnsemblPlants"/>
        </authorList>
    </citation>
    <scope>IDENTIFICATION</scope>
    <source>
        <strain evidence="4">cv. Chiifu-401-42</strain>
    </source>
</reference>
<feature type="region of interest" description="Disordered" evidence="3">
    <location>
        <begin position="175"/>
        <end position="216"/>
    </location>
</feature>
<dbReference type="AlphaFoldDB" id="M4D111"/>
<reference evidence="4 5" key="2">
    <citation type="journal article" date="2018" name="Hortic Res">
        <title>Improved Brassica rapa reference genome by single-molecule sequencing and chromosome conformation capture technologies.</title>
        <authorList>
            <person name="Zhang L."/>
            <person name="Cai X."/>
            <person name="Wu J."/>
            <person name="Liu M."/>
            <person name="Grob S."/>
            <person name="Cheng F."/>
            <person name="Liang J."/>
            <person name="Cai C."/>
            <person name="Liu Z."/>
            <person name="Liu B."/>
            <person name="Wang F."/>
            <person name="Li S."/>
            <person name="Liu F."/>
            <person name="Li X."/>
            <person name="Cheng L."/>
            <person name="Yang W."/>
            <person name="Li M.H."/>
            <person name="Grossniklaus U."/>
            <person name="Zheng H."/>
            <person name="Wang X."/>
        </authorList>
    </citation>
    <scope>NUCLEOTIDE SEQUENCE [LARGE SCALE GENOMIC DNA]</scope>
    <source>
        <strain evidence="4 5">cv. Chiifu-401-42</strain>
    </source>
</reference>
<dbReference type="EnsemblPlants" id="Bra010160.1">
    <property type="protein sequence ID" value="Bra010160.1-P"/>
    <property type="gene ID" value="Bra010160"/>
</dbReference>
<dbReference type="PANTHER" id="PTHR48103">
    <property type="entry name" value="MIDASIN-RELATED"/>
    <property type="match status" value="1"/>
</dbReference>
<keyword evidence="1" id="KW-0547">Nucleotide-binding</keyword>
<feature type="region of interest" description="Disordered" evidence="3">
    <location>
        <begin position="1"/>
        <end position="161"/>
    </location>
</feature>
<feature type="compositionally biased region" description="Polar residues" evidence="3">
    <location>
        <begin position="180"/>
        <end position="191"/>
    </location>
</feature>
<protein>
    <submittedName>
        <fullName evidence="4">Uncharacterized protein</fullName>
    </submittedName>
</protein>
<evidence type="ECO:0000313" key="4">
    <source>
        <dbReference type="EnsemblPlants" id="Bra010160.1-P"/>
    </source>
</evidence>
<keyword evidence="2" id="KW-0067">ATP-binding</keyword>
<evidence type="ECO:0000256" key="1">
    <source>
        <dbReference type="ARBA" id="ARBA00022741"/>
    </source>
</evidence>
<evidence type="ECO:0000256" key="3">
    <source>
        <dbReference type="SAM" id="MobiDB-lite"/>
    </source>
</evidence>
<dbReference type="Gramene" id="Bra010160.1">
    <property type="protein sequence ID" value="Bra010160.1-P"/>
    <property type="gene ID" value="Bra010160"/>
</dbReference>